<organism evidence="2 3">
    <name type="scientific">Xyrichtys novacula</name>
    <name type="common">Pearly razorfish</name>
    <name type="synonym">Hemipteronotus novacula</name>
    <dbReference type="NCBI Taxonomy" id="13765"/>
    <lineage>
        <taxon>Eukaryota</taxon>
        <taxon>Metazoa</taxon>
        <taxon>Chordata</taxon>
        <taxon>Craniata</taxon>
        <taxon>Vertebrata</taxon>
        <taxon>Euteleostomi</taxon>
        <taxon>Actinopterygii</taxon>
        <taxon>Neopterygii</taxon>
        <taxon>Teleostei</taxon>
        <taxon>Neoteleostei</taxon>
        <taxon>Acanthomorphata</taxon>
        <taxon>Eupercaria</taxon>
        <taxon>Labriformes</taxon>
        <taxon>Labridae</taxon>
        <taxon>Xyrichtys</taxon>
    </lineage>
</organism>
<evidence type="ECO:0000313" key="3">
    <source>
        <dbReference type="Proteomes" id="UP001178508"/>
    </source>
</evidence>
<name>A0AAV1H3B5_XYRNO</name>
<keyword evidence="3" id="KW-1185">Reference proteome</keyword>
<dbReference type="Proteomes" id="UP001178508">
    <property type="component" value="Chromosome 19"/>
</dbReference>
<protein>
    <submittedName>
        <fullName evidence="2">Uncharacterized protein</fullName>
    </submittedName>
</protein>
<sequence length="86" mass="10360">MSWYLTRQLYMYFPRTPLCLDPQSDFLQKPPYMNVTAAVSTFLSRPERRRQRQTEMDEMMLSLSDDTDSSPLMEREEEELLQERSD</sequence>
<proteinExistence type="predicted"/>
<dbReference type="EMBL" id="OY660882">
    <property type="protein sequence ID" value="CAJ1080480.1"/>
    <property type="molecule type" value="Genomic_DNA"/>
</dbReference>
<dbReference type="AlphaFoldDB" id="A0AAV1H3B5"/>
<evidence type="ECO:0000256" key="1">
    <source>
        <dbReference type="SAM" id="MobiDB-lite"/>
    </source>
</evidence>
<reference evidence="2" key="1">
    <citation type="submission" date="2023-08" db="EMBL/GenBank/DDBJ databases">
        <authorList>
            <person name="Alioto T."/>
            <person name="Alioto T."/>
            <person name="Gomez Garrido J."/>
        </authorList>
    </citation>
    <scope>NUCLEOTIDE SEQUENCE</scope>
</reference>
<evidence type="ECO:0000313" key="2">
    <source>
        <dbReference type="EMBL" id="CAJ1080480.1"/>
    </source>
</evidence>
<accession>A0AAV1H3B5</accession>
<feature type="compositionally biased region" description="Low complexity" evidence="1">
    <location>
        <begin position="59"/>
        <end position="72"/>
    </location>
</feature>
<feature type="region of interest" description="Disordered" evidence="1">
    <location>
        <begin position="43"/>
        <end position="86"/>
    </location>
</feature>
<gene>
    <name evidence="2" type="ORF">XNOV1_A006220</name>
</gene>